<reference evidence="5" key="1">
    <citation type="journal article" date="2023" name="Mol. Phylogenet. Evol.">
        <title>Genome-scale phylogeny and comparative genomics of the fungal order Sordariales.</title>
        <authorList>
            <person name="Hensen N."/>
            <person name="Bonometti L."/>
            <person name="Westerberg I."/>
            <person name="Brannstrom I.O."/>
            <person name="Guillou S."/>
            <person name="Cros-Aarteil S."/>
            <person name="Calhoun S."/>
            <person name="Haridas S."/>
            <person name="Kuo A."/>
            <person name="Mondo S."/>
            <person name="Pangilinan J."/>
            <person name="Riley R."/>
            <person name="LaButti K."/>
            <person name="Andreopoulos B."/>
            <person name="Lipzen A."/>
            <person name="Chen C."/>
            <person name="Yan M."/>
            <person name="Daum C."/>
            <person name="Ng V."/>
            <person name="Clum A."/>
            <person name="Steindorff A."/>
            <person name="Ohm R.A."/>
            <person name="Martin F."/>
            <person name="Silar P."/>
            <person name="Natvig D.O."/>
            <person name="Lalanne C."/>
            <person name="Gautier V."/>
            <person name="Ament-Velasquez S.L."/>
            <person name="Kruys A."/>
            <person name="Hutchinson M.I."/>
            <person name="Powell A.J."/>
            <person name="Barry K."/>
            <person name="Miller A.N."/>
            <person name="Grigoriev I.V."/>
            <person name="Debuchy R."/>
            <person name="Gladieux P."/>
            <person name="Hiltunen Thoren M."/>
            <person name="Johannesson H."/>
        </authorList>
    </citation>
    <scope>NUCLEOTIDE SEQUENCE</scope>
    <source>
        <strain evidence="5">CBS 508.74</strain>
    </source>
</reference>
<keyword evidence="6" id="KW-1185">Reference proteome</keyword>
<dbReference type="PANTHER" id="PTHR48081">
    <property type="entry name" value="AB HYDROLASE SUPERFAMILY PROTEIN C4A8.06C"/>
    <property type="match status" value="1"/>
</dbReference>
<accession>A0AAN6TBG4</accession>
<dbReference type="InterPro" id="IPR033140">
    <property type="entry name" value="Lipase_GDXG_put_SER_AS"/>
</dbReference>
<name>A0AAN6TBG4_9PEZI</name>
<evidence type="ECO:0000259" key="4">
    <source>
        <dbReference type="Pfam" id="PF07859"/>
    </source>
</evidence>
<evidence type="ECO:0000313" key="6">
    <source>
        <dbReference type="Proteomes" id="UP001302812"/>
    </source>
</evidence>
<dbReference type="InterPro" id="IPR029058">
    <property type="entry name" value="AB_hydrolase_fold"/>
</dbReference>
<dbReference type="GO" id="GO:0016787">
    <property type="term" value="F:hydrolase activity"/>
    <property type="evidence" value="ECO:0007669"/>
    <property type="project" value="UniProtKB-KW"/>
</dbReference>
<dbReference type="PANTHER" id="PTHR48081:SF25">
    <property type="entry name" value="PUTATIVE (AFU_ORTHOLOGUE AFUA_3G11560)-RELATED"/>
    <property type="match status" value="1"/>
</dbReference>
<dbReference type="Gene3D" id="3.40.50.1820">
    <property type="entry name" value="alpha/beta hydrolase"/>
    <property type="match status" value="1"/>
</dbReference>
<evidence type="ECO:0000256" key="2">
    <source>
        <dbReference type="ARBA" id="ARBA00022801"/>
    </source>
</evidence>
<dbReference type="InterPro" id="IPR050300">
    <property type="entry name" value="GDXG_lipolytic_enzyme"/>
</dbReference>
<keyword evidence="2" id="KW-0378">Hydrolase</keyword>
<dbReference type="InterPro" id="IPR013094">
    <property type="entry name" value="AB_hydrolase_3"/>
</dbReference>
<dbReference type="GeneID" id="89941010"/>
<dbReference type="PROSITE" id="PS01173">
    <property type="entry name" value="LIPASE_GDXG_HIS"/>
    <property type="match status" value="1"/>
</dbReference>
<dbReference type="Pfam" id="PF07859">
    <property type="entry name" value="Abhydrolase_3"/>
    <property type="match status" value="1"/>
</dbReference>
<dbReference type="Proteomes" id="UP001302812">
    <property type="component" value="Unassembled WGS sequence"/>
</dbReference>
<comment type="caution">
    <text evidence="5">The sequence shown here is derived from an EMBL/GenBank/DDBJ whole genome shotgun (WGS) entry which is preliminary data.</text>
</comment>
<dbReference type="PROSITE" id="PS01174">
    <property type="entry name" value="LIPASE_GDXG_SER"/>
    <property type="match status" value="1"/>
</dbReference>
<evidence type="ECO:0000256" key="3">
    <source>
        <dbReference type="PROSITE-ProRule" id="PRU10038"/>
    </source>
</evidence>
<dbReference type="SUPFAM" id="SSF53474">
    <property type="entry name" value="alpha/beta-Hydrolases"/>
    <property type="match status" value="1"/>
</dbReference>
<feature type="domain" description="Alpha/beta hydrolase fold-3" evidence="4">
    <location>
        <begin position="154"/>
        <end position="392"/>
    </location>
</feature>
<dbReference type="EMBL" id="MU853346">
    <property type="protein sequence ID" value="KAK4111297.1"/>
    <property type="molecule type" value="Genomic_DNA"/>
</dbReference>
<comment type="similarity">
    <text evidence="1">Belongs to the 'GDXG' lipolytic enzyme family.</text>
</comment>
<feature type="active site" evidence="3">
    <location>
        <position position="235"/>
    </location>
</feature>
<proteinExistence type="inferred from homology"/>
<organism evidence="5 6">
    <name type="scientific">Canariomyces notabilis</name>
    <dbReference type="NCBI Taxonomy" id="2074819"/>
    <lineage>
        <taxon>Eukaryota</taxon>
        <taxon>Fungi</taxon>
        <taxon>Dikarya</taxon>
        <taxon>Ascomycota</taxon>
        <taxon>Pezizomycotina</taxon>
        <taxon>Sordariomycetes</taxon>
        <taxon>Sordariomycetidae</taxon>
        <taxon>Sordariales</taxon>
        <taxon>Chaetomiaceae</taxon>
        <taxon>Canariomyces</taxon>
    </lineage>
</organism>
<evidence type="ECO:0000313" key="5">
    <source>
        <dbReference type="EMBL" id="KAK4111297.1"/>
    </source>
</evidence>
<dbReference type="InterPro" id="IPR002168">
    <property type="entry name" value="Lipase_GDXG_HIS_AS"/>
</dbReference>
<sequence length="479" mass="52966">MILPHVPLMLRVALFYILRRSEQSKYVDLRTELIVAVLRAYMNPSQPQSITSIQKMDLFGAAGPPKGRIWVSTYRCPPPPAGDRVLQDAITKAIDGIWNPKTPKAAYQLPDPEPIEGEWTGYRPCATSDSPLPELSQRELYTEMMKDVKSPVTILYFHGGAYCSLDPATHRPTVKKLAKLTGGRVYNVRYRLAPQHPFPAALMDALMSYLALLYPPEGAFHEPVKPEHIVFAGDSAGGNLALALLQLILHLSRANHVIPLPDGSHRPIPLPGGVAVNSPWLDVTHSSPSCTANAAFDYLPTPAQQHEAALKRPRCAAWPADPPRKNIYVADALVSHPLVTLLLAPSWRGAPPVYLCTGWELLADEDRHAARCMWRDGVRVVFEEYEAMPHCFGLALPYLKETRRCLDAWAGFIKSVAESGPQGVADEGGSRFVRIRAKTLEEERIEPAELCAEDEQAVEERFLRNMNGGLSTDVGIAKL</sequence>
<dbReference type="RefSeq" id="XP_064668867.1">
    <property type="nucleotide sequence ID" value="XM_064816885.1"/>
</dbReference>
<protein>
    <recommendedName>
        <fullName evidence="4">Alpha/beta hydrolase fold-3 domain-containing protein</fullName>
    </recommendedName>
</protein>
<gene>
    <name evidence="5" type="ORF">N656DRAFT_790391</name>
</gene>
<reference evidence="5" key="2">
    <citation type="submission" date="2023-05" db="EMBL/GenBank/DDBJ databases">
        <authorList>
            <consortium name="Lawrence Berkeley National Laboratory"/>
            <person name="Steindorff A."/>
            <person name="Hensen N."/>
            <person name="Bonometti L."/>
            <person name="Westerberg I."/>
            <person name="Brannstrom I.O."/>
            <person name="Guillou S."/>
            <person name="Cros-Aarteil S."/>
            <person name="Calhoun S."/>
            <person name="Haridas S."/>
            <person name="Kuo A."/>
            <person name="Mondo S."/>
            <person name="Pangilinan J."/>
            <person name="Riley R."/>
            <person name="Labutti K."/>
            <person name="Andreopoulos B."/>
            <person name="Lipzen A."/>
            <person name="Chen C."/>
            <person name="Yanf M."/>
            <person name="Daum C."/>
            <person name="Ng V."/>
            <person name="Clum A."/>
            <person name="Ohm R."/>
            <person name="Martin F."/>
            <person name="Silar P."/>
            <person name="Natvig D."/>
            <person name="Lalanne C."/>
            <person name="Gautier V."/>
            <person name="Ament-Velasquez S.L."/>
            <person name="Kruys A."/>
            <person name="Hutchinson M.I."/>
            <person name="Powell A.J."/>
            <person name="Barry K."/>
            <person name="Miller A.N."/>
            <person name="Grigoriev I.V."/>
            <person name="Debuchy R."/>
            <person name="Gladieux P."/>
            <person name="Thoren M.H."/>
            <person name="Johannesson H."/>
        </authorList>
    </citation>
    <scope>NUCLEOTIDE SEQUENCE</scope>
    <source>
        <strain evidence="5">CBS 508.74</strain>
    </source>
</reference>
<dbReference type="AlphaFoldDB" id="A0AAN6TBG4"/>
<evidence type="ECO:0000256" key="1">
    <source>
        <dbReference type="ARBA" id="ARBA00010515"/>
    </source>
</evidence>